<evidence type="ECO:0000313" key="2">
    <source>
        <dbReference type="EMBL" id="KCW89418.1"/>
    </source>
</evidence>
<dbReference type="OMA" id="FFLCERA"/>
<dbReference type="InParanoid" id="A0A059DFC0"/>
<name>A0A059DFC0_EUCGR</name>
<reference evidence="2" key="1">
    <citation type="submission" date="2013-07" db="EMBL/GenBank/DDBJ databases">
        <title>The genome of Eucalyptus grandis.</title>
        <authorList>
            <person name="Schmutz J."/>
            <person name="Hayes R."/>
            <person name="Myburg A."/>
            <person name="Tuskan G."/>
            <person name="Grattapaglia D."/>
            <person name="Rokhsar D.S."/>
        </authorList>
    </citation>
    <scope>NUCLEOTIDE SEQUENCE</scope>
    <source>
        <tissue evidence="2">Leaf extractions</tissue>
    </source>
</reference>
<proteinExistence type="predicted"/>
<gene>
    <name evidence="2" type="ORF">EUGRSUZ_A01716</name>
</gene>
<protein>
    <submittedName>
        <fullName evidence="2">Uncharacterized protein</fullName>
    </submittedName>
</protein>
<dbReference type="STRING" id="71139.A0A059DFC0"/>
<dbReference type="Gramene" id="KCW89418">
    <property type="protein sequence ID" value="KCW89418"/>
    <property type="gene ID" value="EUGRSUZ_A01716"/>
</dbReference>
<dbReference type="GO" id="GO:0010089">
    <property type="term" value="P:xylem development"/>
    <property type="evidence" value="ECO:0007669"/>
    <property type="project" value="InterPro"/>
</dbReference>
<sequence>MAWPLPSPFLSRRTTLRLLSHLHSDSILHATPLFFLCERASTSMEDSRLTKETVPDDRDDGGGEESGWTTYLQDFSRNNDGEDSFCSGFGTSSLVSDAASYAIDRNAAAAAAEPKAPRRLSTIKRMRTREITDEDPLQDTATSPVNSPKISHLKRVEMIGTRMTDDSLNLSLGSGGASESCMGLKARESNENEKMMYGTDGQNYECSSLRKRGLCLVPLSMFMNYQLG</sequence>
<evidence type="ECO:0000256" key="1">
    <source>
        <dbReference type="SAM" id="MobiDB-lite"/>
    </source>
</evidence>
<dbReference type="PANTHER" id="PTHR33974">
    <property type="entry name" value="VASCULAR-RELATED UNKNOWN PROTEIN 1-RELATED"/>
    <property type="match status" value="1"/>
</dbReference>
<dbReference type="PANTHER" id="PTHR33974:SF2">
    <property type="entry name" value="VASCULAR-RELATED UNKNOWN PROTEIN 1"/>
    <property type="match status" value="1"/>
</dbReference>
<organism evidence="2">
    <name type="scientific">Eucalyptus grandis</name>
    <name type="common">Flooded gum</name>
    <dbReference type="NCBI Taxonomy" id="71139"/>
    <lineage>
        <taxon>Eukaryota</taxon>
        <taxon>Viridiplantae</taxon>
        <taxon>Streptophyta</taxon>
        <taxon>Embryophyta</taxon>
        <taxon>Tracheophyta</taxon>
        <taxon>Spermatophyta</taxon>
        <taxon>Magnoliopsida</taxon>
        <taxon>eudicotyledons</taxon>
        <taxon>Gunneridae</taxon>
        <taxon>Pentapetalae</taxon>
        <taxon>rosids</taxon>
        <taxon>malvids</taxon>
        <taxon>Myrtales</taxon>
        <taxon>Myrtaceae</taxon>
        <taxon>Myrtoideae</taxon>
        <taxon>Eucalypteae</taxon>
        <taxon>Eucalyptus</taxon>
    </lineage>
</organism>
<dbReference type="EMBL" id="KK198753">
    <property type="protein sequence ID" value="KCW89418.1"/>
    <property type="molecule type" value="Genomic_DNA"/>
</dbReference>
<dbReference type="FunCoup" id="A0A059DFC0">
    <property type="interactions" value="29"/>
</dbReference>
<feature type="compositionally biased region" description="Basic and acidic residues" evidence="1">
    <location>
        <begin position="45"/>
        <end position="56"/>
    </location>
</feature>
<feature type="region of interest" description="Disordered" evidence="1">
    <location>
        <begin position="45"/>
        <end position="68"/>
    </location>
</feature>
<dbReference type="AlphaFoldDB" id="A0A059DFC0"/>
<dbReference type="eggNOG" id="ENOG502S5I4">
    <property type="taxonomic scope" value="Eukaryota"/>
</dbReference>
<accession>A0A059DFC0</accession>
<dbReference type="InterPro" id="IPR039280">
    <property type="entry name" value="VUP"/>
</dbReference>